<dbReference type="InterPro" id="IPR034733">
    <property type="entry name" value="AcCoA_carboxyl_beta"/>
</dbReference>
<dbReference type="GO" id="GO:0004658">
    <property type="term" value="F:propionyl-CoA carboxylase activity"/>
    <property type="evidence" value="ECO:0007669"/>
    <property type="project" value="UniProtKB-EC"/>
</dbReference>
<feature type="domain" description="CoA carboxyltransferase C-terminal" evidence="2">
    <location>
        <begin position="203"/>
        <end position="466"/>
    </location>
</feature>
<dbReference type="GO" id="GO:0009317">
    <property type="term" value="C:acetyl-CoA carboxylase complex"/>
    <property type="evidence" value="ECO:0007669"/>
    <property type="project" value="TreeGrafter"/>
</dbReference>
<dbReference type="InterPro" id="IPR029045">
    <property type="entry name" value="ClpP/crotonase-like_dom_sf"/>
</dbReference>
<dbReference type="InterPro" id="IPR011763">
    <property type="entry name" value="COA_CT_C"/>
</dbReference>
<evidence type="ECO:0000259" key="1">
    <source>
        <dbReference type="PROSITE" id="PS50980"/>
    </source>
</evidence>
<dbReference type="InterPro" id="IPR051047">
    <property type="entry name" value="AccD/PCCB"/>
</dbReference>
<dbReference type="PANTHER" id="PTHR43842:SF2">
    <property type="entry name" value="PROPIONYL-COA CARBOXYLASE BETA CHAIN, MITOCHONDRIAL"/>
    <property type="match status" value="1"/>
</dbReference>
<dbReference type="PROSITE" id="PS50989">
    <property type="entry name" value="COA_CT_CTER"/>
    <property type="match status" value="1"/>
</dbReference>
<reference evidence="3" key="1">
    <citation type="submission" date="2020-02" db="EMBL/GenBank/DDBJ databases">
        <authorList>
            <person name="Meier V. D."/>
        </authorList>
    </citation>
    <scope>NUCLEOTIDE SEQUENCE</scope>
    <source>
        <strain evidence="3">AVDCRST_MAG66</strain>
    </source>
</reference>
<evidence type="ECO:0000259" key="2">
    <source>
        <dbReference type="PROSITE" id="PS50989"/>
    </source>
</evidence>
<name>A0A6J4Q432_9PSEU</name>
<dbReference type="Gene3D" id="3.90.226.10">
    <property type="entry name" value="2-enoyl-CoA Hydratase, Chain A, domain 1"/>
    <property type="match status" value="2"/>
</dbReference>
<evidence type="ECO:0000313" key="3">
    <source>
        <dbReference type="EMBL" id="CAA9432467.1"/>
    </source>
</evidence>
<organism evidence="3">
    <name type="scientific">uncultured Pseudonocardia sp</name>
    <dbReference type="NCBI Taxonomy" id="211455"/>
    <lineage>
        <taxon>Bacteria</taxon>
        <taxon>Bacillati</taxon>
        <taxon>Actinomycetota</taxon>
        <taxon>Actinomycetes</taxon>
        <taxon>Pseudonocardiales</taxon>
        <taxon>Pseudonocardiaceae</taxon>
        <taxon>Pseudonocardia</taxon>
        <taxon>environmental samples</taxon>
    </lineage>
</organism>
<dbReference type="SUPFAM" id="SSF52096">
    <property type="entry name" value="ClpP/crotonase"/>
    <property type="match status" value="2"/>
</dbReference>
<protein>
    <submittedName>
        <fullName evidence="3">Propionyl-CoA carboxylase beta chain</fullName>
        <ecNumber evidence="3">6.4.1.3</ecNumber>
    </submittedName>
</protein>
<dbReference type="PROSITE" id="PS50980">
    <property type="entry name" value="COA_CT_NTER"/>
    <property type="match status" value="1"/>
</dbReference>
<keyword evidence="3" id="KW-0436">Ligase</keyword>
<accession>A0A6J4Q432</accession>
<dbReference type="EMBL" id="CADCUS010000488">
    <property type="protein sequence ID" value="CAA9432467.1"/>
    <property type="molecule type" value="Genomic_DNA"/>
</dbReference>
<gene>
    <name evidence="3" type="ORF">AVDCRST_MAG66-3783</name>
</gene>
<dbReference type="AlphaFoldDB" id="A0A6J4Q432"/>
<feature type="domain" description="CoA carboxyltransferase N-terminal" evidence="1">
    <location>
        <begin position="1"/>
        <end position="219"/>
    </location>
</feature>
<dbReference type="InterPro" id="IPR011762">
    <property type="entry name" value="COA_CT_N"/>
</dbReference>
<proteinExistence type="predicted"/>
<sequence>MNAGAPVTDPRDPVARLLALVDGGSLVLADDPHGCGVRIGCGRIGPVAVTAFCTDARAKAGALGATAGHRIAEAIDDAVDAGRPVVGLWQSGGARLDQGVSSLHGAGSMFRSMTLASGRVPQVSVVLGPSAGAAAYGPALTDLVVLAEEGRIFVTGPDVVEAVTGERVDMAQLGGGAVHGRRSGVAHQLAADEGDAMTQARTLVDLLARTGRTDPAAAACGPDCRSLLPDSPRRAYDVRPLVRAVLDGQDLQEVQAAWAPNVLTGLGRLGGGTVGVVASNPISKGGCLDSTSAEKAARFVRMCDALGIPLVVVVDVPGYLPGVDEEWGGVVRRGAKLLHAFAAATVPRVTLITRKAFGGAYIAMNSRSLGASAVLAWPDAEIAVMGPEAAVEILHRGELAAAAGPADRERLSRELAERQRRRGGTAGAVEIGVVDDVIDPALTRPALALALAAAPRGRGRHTNIPL</sequence>
<dbReference type="EC" id="6.4.1.3" evidence="3"/>
<dbReference type="Pfam" id="PF01039">
    <property type="entry name" value="Carboxyl_trans"/>
    <property type="match status" value="1"/>
</dbReference>
<dbReference type="PANTHER" id="PTHR43842">
    <property type="entry name" value="PROPIONYL-COA CARBOXYLASE BETA CHAIN"/>
    <property type="match status" value="1"/>
</dbReference>